<gene>
    <name evidence="2" type="ORF">HYC85_000365</name>
</gene>
<reference evidence="3" key="1">
    <citation type="journal article" date="2020" name="Nat. Commun.">
        <title>Genome assembly of wild tea tree DASZ reveals pedigree and selection history of tea varieties.</title>
        <authorList>
            <person name="Zhang W."/>
            <person name="Zhang Y."/>
            <person name="Qiu H."/>
            <person name="Guo Y."/>
            <person name="Wan H."/>
            <person name="Zhang X."/>
            <person name="Scossa F."/>
            <person name="Alseekh S."/>
            <person name="Zhang Q."/>
            <person name="Wang P."/>
            <person name="Xu L."/>
            <person name="Schmidt M.H."/>
            <person name="Jia X."/>
            <person name="Li D."/>
            <person name="Zhu A."/>
            <person name="Guo F."/>
            <person name="Chen W."/>
            <person name="Ni D."/>
            <person name="Usadel B."/>
            <person name="Fernie A.R."/>
            <person name="Wen W."/>
        </authorList>
    </citation>
    <scope>NUCLEOTIDE SEQUENCE [LARGE SCALE GENOMIC DNA]</scope>
    <source>
        <strain evidence="3">cv. G240</strain>
    </source>
</reference>
<evidence type="ECO:0000313" key="3">
    <source>
        <dbReference type="Proteomes" id="UP000593564"/>
    </source>
</evidence>
<dbReference type="AlphaFoldDB" id="A0A7J7I3V9"/>
<keyword evidence="1" id="KW-0472">Membrane</keyword>
<sequence length="132" mass="14493">MTIATVEAAIRRMVKWWVKELLLSLLAMAVMVIVMVVVVGLERGEFGGRGHGKLHRILGMRVNKGLGVGPFGPDMVRKYTSARFDSSSTGQVLNEEESKLLSVHPNGKCQRHLYMATKIGCLTKGPKMLASI</sequence>
<keyword evidence="1" id="KW-0812">Transmembrane</keyword>
<dbReference type="Proteomes" id="UP000593564">
    <property type="component" value="Unassembled WGS sequence"/>
</dbReference>
<accession>A0A7J7I3V9</accession>
<feature type="transmembrane region" description="Helical" evidence="1">
    <location>
        <begin position="21"/>
        <end position="41"/>
    </location>
</feature>
<keyword evidence="3" id="KW-1185">Reference proteome</keyword>
<name>A0A7J7I3V9_CAMSI</name>
<comment type="caution">
    <text evidence="2">The sequence shown here is derived from an EMBL/GenBank/DDBJ whole genome shotgun (WGS) entry which is preliminary data.</text>
</comment>
<keyword evidence="1" id="KW-1133">Transmembrane helix</keyword>
<dbReference type="EMBL" id="JACBKZ010000001">
    <property type="protein sequence ID" value="KAF5959156.1"/>
    <property type="molecule type" value="Genomic_DNA"/>
</dbReference>
<organism evidence="2 3">
    <name type="scientific">Camellia sinensis</name>
    <name type="common">Tea plant</name>
    <name type="synonym">Thea sinensis</name>
    <dbReference type="NCBI Taxonomy" id="4442"/>
    <lineage>
        <taxon>Eukaryota</taxon>
        <taxon>Viridiplantae</taxon>
        <taxon>Streptophyta</taxon>
        <taxon>Embryophyta</taxon>
        <taxon>Tracheophyta</taxon>
        <taxon>Spermatophyta</taxon>
        <taxon>Magnoliopsida</taxon>
        <taxon>eudicotyledons</taxon>
        <taxon>Gunneridae</taxon>
        <taxon>Pentapetalae</taxon>
        <taxon>asterids</taxon>
        <taxon>Ericales</taxon>
        <taxon>Theaceae</taxon>
        <taxon>Camellia</taxon>
    </lineage>
</organism>
<protein>
    <submittedName>
        <fullName evidence="2">Uncharacterized protein</fullName>
    </submittedName>
</protein>
<reference evidence="2 3" key="2">
    <citation type="submission" date="2020-07" db="EMBL/GenBank/DDBJ databases">
        <title>Genome assembly of wild tea tree DASZ reveals pedigree and selection history of tea varieties.</title>
        <authorList>
            <person name="Zhang W."/>
        </authorList>
    </citation>
    <scope>NUCLEOTIDE SEQUENCE [LARGE SCALE GENOMIC DNA]</scope>
    <source>
        <strain evidence="3">cv. G240</strain>
        <tissue evidence="2">Leaf</tissue>
    </source>
</reference>
<proteinExistence type="predicted"/>
<evidence type="ECO:0000256" key="1">
    <source>
        <dbReference type="SAM" id="Phobius"/>
    </source>
</evidence>
<evidence type="ECO:0000313" key="2">
    <source>
        <dbReference type="EMBL" id="KAF5959156.1"/>
    </source>
</evidence>